<protein>
    <submittedName>
        <fullName evidence="11">Transposon Ty3-I Gag-Pol polyprotein</fullName>
    </submittedName>
</protein>
<evidence type="ECO:0000259" key="8">
    <source>
        <dbReference type="Pfam" id="PF00078"/>
    </source>
</evidence>
<evidence type="ECO:0000313" key="10">
    <source>
        <dbReference type="EMBL" id="RVW63082.1"/>
    </source>
</evidence>
<proteinExistence type="predicted"/>
<sequence>MPKEIKGVLDEFKDMMPPELPKRLPPRREEDHKIELESGAKPPAMGPYRMAQPELEELRRQLKELLDAGFIQPSKAPYGVSVLFQKKHDGSLRMCIDYRALNKVTVKNKYPIPLIADLFDQLGRARYGSYEFLVMPFGLTNAPATFYTLMNKIFHPYLDKFVVVYLDDIVIYSNTLKEHVEHLRKLITTTVHKGLFGKGTPLTDLLKKNKAWEWDERLAIGGVLMQEMHTIAFESRKLNDAKRRYTVQEKEMTAIVHCLCTWRHYLWGLTS</sequence>
<dbReference type="GO" id="GO:0004519">
    <property type="term" value="F:endonuclease activity"/>
    <property type="evidence" value="ECO:0007669"/>
    <property type="project" value="UniProtKB-KW"/>
</dbReference>
<evidence type="ECO:0000256" key="5">
    <source>
        <dbReference type="ARBA" id="ARBA00022801"/>
    </source>
</evidence>
<evidence type="ECO:0000256" key="2">
    <source>
        <dbReference type="ARBA" id="ARBA00022695"/>
    </source>
</evidence>
<dbReference type="GO" id="GO:0003964">
    <property type="term" value="F:RNA-directed DNA polymerase activity"/>
    <property type="evidence" value="ECO:0007669"/>
    <property type="project" value="UniProtKB-KW"/>
</dbReference>
<comment type="caution">
    <text evidence="11">The sequence shown here is derived from an EMBL/GenBank/DDBJ whole genome shotgun (WGS) entry which is preliminary data.</text>
</comment>
<evidence type="ECO:0000259" key="9">
    <source>
        <dbReference type="Pfam" id="PF17917"/>
    </source>
</evidence>
<evidence type="ECO:0000313" key="11">
    <source>
        <dbReference type="EMBL" id="RVW63412.1"/>
    </source>
</evidence>
<evidence type="ECO:0000313" key="12">
    <source>
        <dbReference type="Proteomes" id="UP000288805"/>
    </source>
</evidence>
<keyword evidence="1" id="KW-0808">Transferase</keyword>
<dbReference type="CDD" id="cd01647">
    <property type="entry name" value="RT_LTR"/>
    <property type="match status" value="1"/>
</dbReference>
<keyword evidence="2" id="KW-0548">Nucleotidyltransferase</keyword>
<evidence type="ECO:0000256" key="7">
    <source>
        <dbReference type="SAM" id="MobiDB-lite"/>
    </source>
</evidence>
<dbReference type="InterPro" id="IPR053134">
    <property type="entry name" value="RNA-dir_DNA_polymerase"/>
</dbReference>
<dbReference type="Pfam" id="PF00078">
    <property type="entry name" value="RVT_1"/>
    <property type="match status" value="1"/>
</dbReference>
<dbReference type="Gene3D" id="3.10.10.10">
    <property type="entry name" value="HIV Type 1 Reverse Transcriptase, subunit A, domain 1"/>
    <property type="match status" value="2"/>
</dbReference>
<dbReference type="InterPro" id="IPR043502">
    <property type="entry name" value="DNA/RNA_pol_sf"/>
</dbReference>
<gene>
    <name evidence="11" type="primary">TY3B-I_382</name>
    <name evidence="10" type="synonym">TY3B-I_26</name>
    <name evidence="11" type="ORF">CK203_055932</name>
    <name evidence="10" type="ORF">CK203_064564</name>
</gene>
<evidence type="ECO:0000256" key="4">
    <source>
        <dbReference type="ARBA" id="ARBA00022759"/>
    </source>
</evidence>
<keyword evidence="3" id="KW-0540">Nuclease</keyword>
<feature type="domain" description="Reverse transcriptase" evidence="8">
    <location>
        <begin position="114"/>
        <end position="194"/>
    </location>
</feature>
<dbReference type="Gene3D" id="3.30.70.270">
    <property type="match status" value="2"/>
</dbReference>
<evidence type="ECO:0000256" key="6">
    <source>
        <dbReference type="ARBA" id="ARBA00022918"/>
    </source>
</evidence>
<name>A0A438FTX1_VITVI</name>
<reference evidence="11 12" key="1">
    <citation type="journal article" date="2018" name="PLoS Genet.">
        <title>Population sequencing reveals clonal diversity and ancestral inbreeding in the grapevine cultivar Chardonnay.</title>
        <authorList>
            <person name="Roach M.J."/>
            <person name="Johnson D.L."/>
            <person name="Bohlmann J."/>
            <person name="van Vuuren H.J."/>
            <person name="Jones S.J."/>
            <person name="Pretorius I.S."/>
            <person name="Schmidt S.A."/>
            <person name="Borneman A.R."/>
        </authorList>
    </citation>
    <scope>NUCLEOTIDE SEQUENCE [LARGE SCALE GENOMIC DNA]</scope>
    <source>
        <strain evidence="12">cv. Chardonnay</strain>
        <strain evidence="11">I10V1</strain>
        <tissue evidence="11">Leaf</tissue>
    </source>
</reference>
<feature type="compositionally biased region" description="Basic and acidic residues" evidence="7">
    <location>
        <begin position="1"/>
        <end position="38"/>
    </location>
</feature>
<feature type="region of interest" description="Disordered" evidence="7">
    <location>
        <begin position="1"/>
        <end position="48"/>
    </location>
</feature>
<dbReference type="AlphaFoldDB" id="A0A438FTX1"/>
<dbReference type="SUPFAM" id="SSF56672">
    <property type="entry name" value="DNA/RNA polymerases"/>
    <property type="match status" value="1"/>
</dbReference>
<dbReference type="EMBL" id="QGNW01000741">
    <property type="protein sequence ID" value="RVW63412.1"/>
    <property type="molecule type" value="Genomic_DNA"/>
</dbReference>
<keyword evidence="6" id="KW-0695">RNA-directed DNA polymerase</keyword>
<evidence type="ECO:0000256" key="1">
    <source>
        <dbReference type="ARBA" id="ARBA00022679"/>
    </source>
</evidence>
<dbReference type="InterPro" id="IPR041373">
    <property type="entry name" value="RT_RNaseH"/>
</dbReference>
<dbReference type="InterPro" id="IPR043128">
    <property type="entry name" value="Rev_trsase/Diguanyl_cyclase"/>
</dbReference>
<dbReference type="Pfam" id="PF17917">
    <property type="entry name" value="RT_RNaseH"/>
    <property type="match status" value="1"/>
</dbReference>
<keyword evidence="5" id="KW-0378">Hydrolase</keyword>
<dbReference type="EMBL" id="QGNW01000750">
    <property type="protein sequence ID" value="RVW63082.1"/>
    <property type="molecule type" value="Genomic_DNA"/>
</dbReference>
<dbReference type="GO" id="GO:0016787">
    <property type="term" value="F:hydrolase activity"/>
    <property type="evidence" value="ECO:0007669"/>
    <property type="project" value="UniProtKB-KW"/>
</dbReference>
<organism evidence="11 12">
    <name type="scientific">Vitis vinifera</name>
    <name type="common">Grape</name>
    <dbReference type="NCBI Taxonomy" id="29760"/>
    <lineage>
        <taxon>Eukaryota</taxon>
        <taxon>Viridiplantae</taxon>
        <taxon>Streptophyta</taxon>
        <taxon>Embryophyta</taxon>
        <taxon>Tracheophyta</taxon>
        <taxon>Spermatophyta</taxon>
        <taxon>Magnoliopsida</taxon>
        <taxon>eudicotyledons</taxon>
        <taxon>Gunneridae</taxon>
        <taxon>Pentapetalae</taxon>
        <taxon>rosids</taxon>
        <taxon>Vitales</taxon>
        <taxon>Vitaceae</taxon>
        <taxon>Viteae</taxon>
        <taxon>Vitis</taxon>
    </lineage>
</organism>
<dbReference type="InterPro" id="IPR000477">
    <property type="entry name" value="RT_dom"/>
</dbReference>
<accession>A0A438FTX1</accession>
<dbReference type="PANTHER" id="PTHR24559:SF436">
    <property type="entry name" value="RNA-DIRECTED DNA POLYMERASE HOMOLOG"/>
    <property type="match status" value="1"/>
</dbReference>
<evidence type="ECO:0000256" key="3">
    <source>
        <dbReference type="ARBA" id="ARBA00022722"/>
    </source>
</evidence>
<keyword evidence="4" id="KW-0255">Endonuclease</keyword>
<dbReference type="PANTHER" id="PTHR24559">
    <property type="entry name" value="TRANSPOSON TY3-I GAG-POL POLYPROTEIN"/>
    <property type="match status" value="1"/>
</dbReference>
<feature type="domain" description="Reverse transcriptase RNase H-like" evidence="9">
    <location>
        <begin position="218"/>
        <end position="268"/>
    </location>
</feature>
<dbReference type="Proteomes" id="UP000288805">
    <property type="component" value="Unassembled WGS sequence"/>
</dbReference>